<protein>
    <submittedName>
        <fullName evidence="1">SNAP receptor activity protein</fullName>
    </submittedName>
</protein>
<evidence type="ECO:0000313" key="1">
    <source>
        <dbReference type="EMBL" id="KAJ9650557.1"/>
    </source>
</evidence>
<dbReference type="EMBL" id="JAPDRQ010000330">
    <property type="protein sequence ID" value="KAJ9650557.1"/>
    <property type="molecule type" value="Genomic_DNA"/>
</dbReference>
<name>A0ACC2ZSV1_9EURO</name>
<accession>A0ACC2ZSV1</accession>
<keyword evidence="1" id="KW-0675">Receptor</keyword>
<organism evidence="1 2">
    <name type="scientific">Neophaeococcomyces mojaviensis</name>
    <dbReference type="NCBI Taxonomy" id="3383035"/>
    <lineage>
        <taxon>Eukaryota</taxon>
        <taxon>Fungi</taxon>
        <taxon>Dikarya</taxon>
        <taxon>Ascomycota</taxon>
        <taxon>Pezizomycotina</taxon>
        <taxon>Eurotiomycetes</taxon>
        <taxon>Chaetothyriomycetidae</taxon>
        <taxon>Chaetothyriales</taxon>
        <taxon>Chaetothyriales incertae sedis</taxon>
        <taxon>Neophaeococcomyces</taxon>
    </lineage>
</organism>
<dbReference type="Proteomes" id="UP001172386">
    <property type="component" value="Unassembled WGS sequence"/>
</dbReference>
<evidence type="ECO:0000313" key="2">
    <source>
        <dbReference type="Proteomes" id="UP001172386"/>
    </source>
</evidence>
<comment type="caution">
    <text evidence="1">The sequence shown here is derived from an EMBL/GenBank/DDBJ whole genome shotgun (WGS) entry which is preliminary data.</text>
</comment>
<sequence>MAELGVIASIIALAGSGIKVSIVLFDLADRIGSAGDEVRLLATEVTLFCSVLQAVQIALEDPSGSHYTPAALQLVDQLVRHCISVINEIDNIISSLVKEEGTSDFPSLEWTGRVRWTFRRSKVQKVFLSQEENQYKMVTQGLVLTTRAGFDNLRALEDAADTDQEELPGEANRTHISRILNGLSFSTKEPAQTPKLRRTSIWLDKLVFDQDTPSNDPHPGQRQHRLSSATTAKDPLLLLHKWTENRPRRIVTSHSAETTSMFSETDFEFVGSSQPEQAIMLSRTPTFAISPKSTMIIPQAELPTTAALTFPTIEEFPEAKWVDTTSGEWLSLLLRDLGLQQHQASFELLIAYGGNTRILGADDKPLTVFKDLAKYDLKPQILVRRAKVQTLDGSNARIKSHVLTDENSFSISPTTVKFATDHLHD</sequence>
<reference evidence="1" key="1">
    <citation type="submission" date="2022-10" db="EMBL/GenBank/DDBJ databases">
        <title>Culturing micro-colonial fungi from biological soil crusts in the Mojave desert and describing Neophaeococcomyces mojavensis, and introducing the new genera and species Taxawa tesnikishii.</title>
        <authorList>
            <person name="Kurbessoian T."/>
            <person name="Stajich J.E."/>
        </authorList>
    </citation>
    <scope>NUCLEOTIDE SEQUENCE</scope>
    <source>
        <strain evidence="1">JES_112</strain>
    </source>
</reference>
<keyword evidence="2" id="KW-1185">Reference proteome</keyword>
<gene>
    <name evidence="1" type="primary">VAMP8</name>
    <name evidence="1" type="ORF">H2198_010136</name>
</gene>
<proteinExistence type="predicted"/>